<evidence type="ECO:0000256" key="4">
    <source>
        <dbReference type="ARBA" id="ARBA00022723"/>
    </source>
</evidence>
<dbReference type="PRINTS" id="PR00688">
    <property type="entry name" value="XYLOSISMRASE"/>
</dbReference>
<evidence type="ECO:0000256" key="1">
    <source>
        <dbReference type="ARBA" id="ARBA00004496"/>
    </source>
</evidence>
<keyword evidence="11" id="KW-1185">Reference proteome</keyword>
<comment type="subcellular location">
    <subcellularLocation>
        <location evidence="1 8">Cytoplasm</location>
    </subcellularLocation>
</comment>
<comment type="subunit">
    <text evidence="8">Homotetramer.</text>
</comment>
<dbReference type="InterPro" id="IPR050312">
    <property type="entry name" value="IolE/XylAMocC-like"/>
</dbReference>
<evidence type="ECO:0000256" key="7">
    <source>
        <dbReference type="RuleBase" id="RU000609"/>
    </source>
</evidence>
<evidence type="ECO:0000313" key="10">
    <source>
        <dbReference type="EMBL" id="MBP1994617.1"/>
    </source>
</evidence>
<keyword evidence="4 7" id="KW-0479">Metal-binding</keyword>
<keyword evidence="5 7" id="KW-0413">Isomerase</keyword>
<evidence type="ECO:0000259" key="9">
    <source>
        <dbReference type="Pfam" id="PF01261"/>
    </source>
</evidence>
<keyword evidence="6 7" id="KW-0119">Carbohydrate metabolism</keyword>
<accession>A0ABS4J450</accession>
<gene>
    <name evidence="10" type="ORF">J2Z66_006256</name>
</gene>
<comment type="caution">
    <text evidence="10">The sequence shown here is derived from an EMBL/GenBank/DDBJ whole genome shotgun (WGS) entry which is preliminary data.</text>
</comment>
<evidence type="ECO:0000256" key="6">
    <source>
        <dbReference type="ARBA" id="ARBA00023277"/>
    </source>
</evidence>
<dbReference type="PROSITE" id="PS51415">
    <property type="entry name" value="XYLOSE_ISOMERASE"/>
    <property type="match status" value="1"/>
</dbReference>
<dbReference type="RefSeq" id="WP_209976458.1">
    <property type="nucleotide sequence ID" value="NZ_JAGGLB010000027.1"/>
</dbReference>
<dbReference type="PANTHER" id="PTHR12110:SF52">
    <property type="entry name" value="XYLOSE ISOMERASE"/>
    <property type="match status" value="1"/>
</dbReference>
<dbReference type="InterPro" id="IPR036237">
    <property type="entry name" value="Xyl_isomerase-like_sf"/>
</dbReference>
<evidence type="ECO:0000256" key="3">
    <source>
        <dbReference type="ARBA" id="ARBA00022490"/>
    </source>
</evidence>
<evidence type="ECO:0000256" key="2">
    <source>
        <dbReference type="ARBA" id="ARBA00018232"/>
    </source>
</evidence>
<name>A0ABS4J450_9BACL</name>
<comment type="similarity">
    <text evidence="7">Belongs to the xylose isomerase family.</text>
</comment>
<dbReference type="EMBL" id="JAGGLB010000027">
    <property type="protein sequence ID" value="MBP1994617.1"/>
    <property type="molecule type" value="Genomic_DNA"/>
</dbReference>
<evidence type="ECO:0000313" key="11">
    <source>
        <dbReference type="Proteomes" id="UP001519287"/>
    </source>
</evidence>
<dbReference type="InterPro" id="IPR013022">
    <property type="entry name" value="Xyl_isomerase-like_TIM-brl"/>
</dbReference>
<dbReference type="GO" id="GO:0009045">
    <property type="term" value="F:xylose isomerase activity"/>
    <property type="evidence" value="ECO:0007669"/>
    <property type="project" value="UniProtKB-EC"/>
</dbReference>
<protein>
    <recommendedName>
        <fullName evidence="2 7">Xylose isomerase</fullName>
        <ecNumber evidence="7">5.3.1.5</ecNumber>
    </recommendedName>
</protein>
<keyword evidence="3" id="KW-0963">Cytoplasm</keyword>
<keyword evidence="7" id="KW-0859">Xylose metabolism</keyword>
<dbReference type="Pfam" id="PF01261">
    <property type="entry name" value="AP_endonuc_2"/>
    <property type="match status" value="1"/>
</dbReference>
<evidence type="ECO:0000256" key="8">
    <source>
        <dbReference type="RuleBase" id="RU000610"/>
    </source>
</evidence>
<dbReference type="InterPro" id="IPR001998">
    <property type="entry name" value="Xylose_isomerase"/>
</dbReference>
<evidence type="ECO:0000256" key="5">
    <source>
        <dbReference type="ARBA" id="ARBA00023235"/>
    </source>
</evidence>
<dbReference type="SUPFAM" id="SSF51658">
    <property type="entry name" value="Xylose isomerase-like"/>
    <property type="match status" value="1"/>
</dbReference>
<sequence length="342" mass="38317">MQTFRYSVGPWNIHTGADTFGPTVRQEVPFAKKLEKFKEIGFDAIQLHDDDAVPNINDYEGDALLAKVKALKGQLGDAGLAVEFVAPRLWEDSRTRDGAYTANLKQLRDYANERSKKAIEIANELGTKNIVLWLAREGNFVPESKSAVRSIEYLVEAINRMLEQDKDIRILIEPKPNEPVDKSFIPTVGHALALGYGTIDHSRVGVLIESAHSLLAGLDPADDMAFALSQNKLWGVHLNDQNGLKFDQDRAFGSVNLRQAFSQVKLLMETGYGQNGEYVGLDVKALRTQSDDKAFKHLSNSLFAVERLADKVRSLDLEFINARQQDTDYEDLDRYIINHLLG</sequence>
<reference evidence="10 11" key="1">
    <citation type="submission" date="2021-03" db="EMBL/GenBank/DDBJ databases">
        <title>Genomic Encyclopedia of Type Strains, Phase IV (KMG-IV): sequencing the most valuable type-strain genomes for metagenomic binning, comparative biology and taxonomic classification.</title>
        <authorList>
            <person name="Goeker M."/>
        </authorList>
    </citation>
    <scope>NUCLEOTIDE SEQUENCE [LARGE SCALE GENOMIC DNA]</scope>
    <source>
        <strain evidence="10 11">DSM 26048</strain>
    </source>
</reference>
<organism evidence="10 11">
    <name type="scientific">Paenibacillus eucommiae</name>
    <dbReference type="NCBI Taxonomy" id="1355755"/>
    <lineage>
        <taxon>Bacteria</taxon>
        <taxon>Bacillati</taxon>
        <taxon>Bacillota</taxon>
        <taxon>Bacilli</taxon>
        <taxon>Bacillales</taxon>
        <taxon>Paenibacillaceae</taxon>
        <taxon>Paenibacillus</taxon>
    </lineage>
</organism>
<dbReference type="PANTHER" id="PTHR12110">
    <property type="entry name" value="HYDROXYPYRUVATE ISOMERASE"/>
    <property type="match status" value="1"/>
</dbReference>
<dbReference type="EC" id="5.3.1.5" evidence="7"/>
<proteinExistence type="inferred from homology"/>
<feature type="domain" description="Xylose isomerase-like TIM barrel" evidence="9">
    <location>
        <begin position="35"/>
        <end position="261"/>
    </location>
</feature>
<dbReference type="Proteomes" id="UP001519287">
    <property type="component" value="Unassembled WGS sequence"/>
</dbReference>
<comment type="catalytic activity">
    <reaction evidence="7">
        <text>alpha-D-xylose = alpha-D-xylulofuranose</text>
        <dbReference type="Rhea" id="RHEA:22816"/>
        <dbReference type="ChEBI" id="CHEBI:28518"/>
        <dbReference type="ChEBI" id="CHEBI:188998"/>
        <dbReference type="EC" id="5.3.1.5"/>
    </reaction>
</comment>
<dbReference type="Gene3D" id="3.20.20.150">
    <property type="entry name" value="Divalent-metal-dependent TIM barrel enzymes"/>
    <property type="match status" value="1"/>
</dbReference>